<organism evidence="1 2">
    <name type="scientific">Neptuniibacter caesariensis</name>
    <dbReference type="NCBI Taxonomy" id="207954"/>
    <lineage>
        <taxon>Bacteria</taxon>
        <taxon>Pseudomonadati</taxon>
        <taxon>Pseudomonadota</taxon>
        <taxon>Gammaproteobacteria</taxon>
        <taxon>Oceanospirillales</taxon>
        <taxon>Oceanospirillaceae</taxon>
        <taxon>Neptuniibacter</taxon>
    </lineage>
</organism>
<dbReference type="InterPro" id="IPR000671">
    <property type="entry name" value="Peptidase_A31"/>
</dbReference>
<keyword evidence="2" id="KW-1185">Reference proteome</keyword>
<dbReference type="InterPro" id="IPR023430">
    <property type="entry name" value="Pept_HybD-like_dom_sf"/>
</dbReference>
<proteinExistence type="predicted"/>
<dbReference type="Proteomes" id="UP000002171">
    <property type="component" value="Unassembled WGS sequence"/>
</dbReference>
<dbReference type="PANTHER" id="PTHR30302:SF7">
    <property type="entry name" value="F420-NONREDUCING HYDROGENASE II"/>
    <property type="match status" value="1"/>
</dbReference>
<dbReference type="Gene3D" id="3.40.50.1450">
    <property type="entry name" value="HybD-like"/>
    <property type="match status" value="1"/>
</dbReference>
<dbReference type="SUPFAM" id="SSF53163">
    <property type="entry name" value="HybD-like"/>
    <property type="match status" value="1"/>
</dbReference>
<comment type="caution">
    <text evidence="1">The sequence shown here is derived from an EMBL/GenBank/DDBJ whole genome shotgun (WGS) entry which is preliminary data.</text>
</comment>
<dbReference type="GO" id="GO:0004175">
    <property type="term" value="F:endopeptidase activity"/>
    <property type="evidence" value="ECO:0007669"/>
    <property type="project" value="TreeGrafter"/>
</dbReference>
<dbReference type="GO" id="GO:0008047">
    <property type="term" value="F:enzyme activator activity"/>
    <property type="evidence" value="ECO:0007669"/>
    <property type="project" value="InterPro"/>
</dbReference>
<sequence length="156" mass="17398">MQIVLCFGNEWHGDDGFGLAVYEALQKLELPECTELYFCANNALLIPKHISRAERIIIVDAYQSDTKRPGELSWASANDFLNHFSRNLHDGGVEEFIRHLPILCQPLPPPVTEVFYITVAPVTAFNRGLSPEIEAQADKAALTIRSSLTDQEVALC</sequence>
<dbReference type="GO" id="GO:0016485">
    <property type="term" value="P:protein processing"/>
    <property type="evidence" value="ECO:0007669"/>
    <property type="project" value="TreeGrafter"/>
</dbReference>
<evidence type="ECO:0000313" key="1">
    <source>
        <dbReference type="EMBL" id="EAR60618.1"/>
    </source>
</evidence>
<accession>A0A7U8C338</accession>
<protein>
    <submittedName>
        <fullName evidence="1">Peptidase M52, hydrogen uptake protein</fullName>
    </submittedName>
</protein>
<dbReference type="AlphaFoldDB" id="A0A7U8C338"/>
<dbReference type="PANTHER" id="PTHR30302">
    <property type="entry name" value="HYDROGENASE 1 MATURATION PROTEASE"/>
    <property type="match status" value="1"/>
</dbReference>
<dbReference type="CDD" id="cd00518">
    <property type="entry name" value="H2MP"/>
    <property type="match status" value="1"/>
</dbReference>
<dbReference type="RefSeq" id="WP_007019557.1">
    <property type="nucleotide sequence ID" value="NZ_CH724125.1"/>
</dbReference>
<evidence type="ECO:0000313" key="2">
    <source>
        <dbReference type="Proteomes" id="UP000002171"/>
    </source>
</evidence>
<name>A0A7U8C338_NEPCE</name>
<dbReference type="Pfam" id="PF01750">
    <property type="entry name" value="HycI"/>
    <property type="match status" value="1"/>
</dbReference>
<dbReference type="OrthoDB" id="9792731at2"/>
<dbReference type="EMBL" id="AAOW01000015">
    <property type="protein sequence ID" value="EAR60618.1"/>
    <property type="molecule type" value="Genomic_DNA"/>
</dbReference>
<dbReference type="NCBIfam" id="TIGR00072">
    <property type="entry name" value="hydrog_prot"/>
    <property type="match status" value="1"/>
</dbReference>
<reference evidence="1 2" key="1">
    <citation type="submission" date="2006-02" db="EMBL/GenBank/DDBJ databases">
        <authorList>
            <person name="Pinhassi J."/>
            <person name="Pedros-Alio C."/>
            <person name="Ferriera S."/>
            <person name="Johnson J."/>
            <person name="Kravitz S."/>
            <person name="Halpern A."/>
            <person name="Remington K."/>
            <person name="Beeson K."/>
            <person name="Tran B."/>
            <person name="Rogers Y.-H."/>
            <person name="Friedman R."/>
            <person name="Venter J.C."/>
        </authorList>
    </citation>
    <scope>NUCLEOTIDE SEQUENCE [LARGE SCALE GENOMIC DNA]</scope>
    <source>
        <strain evidence="1 2">MED92</strain>
    </source>
</reference>
<gene>
    <name evidence="1" type="ORF">MED92_09446</name>
</gene>